<dbReference type="AlphaFoldDB" id="F9T6U4"/>
<dbReference type="GeneID" id="23448174"/>
<dbReference type="PATRIC" id="fig|1051646.9.peg.5064"/>
<keyword evidence="5 7" id="KW-0472">Membrane</keyword>
<feature type="region of interest" description="Disordered" evidence="6">
    <location>
        <begin position="61"/>
        <end position="196"/>
    </location>
</feature>
<evidence type="ECO:0000313" key="10">
    <source>
        <dbReference type="Proteomes" id="UP000003836"/>
    </source>
</evidence>
<reference evidence="9 10" key="2">
    <citation type="journal article" date="2012" name="Int. J. Syst. Evol. Microbiol.">
        <title>Vibrio caribbeanicus sp. nov., isolated from the marine sponge Scleritoderma cyanea.</title>
        <authorList>
            <person name="Hoffmann M."/>
            <person name="Monday S.R."/>
            <person name="Allard M.W."/>
            <person name="Strain E.A."/>
            <person name="Whittaker P."/>
            <person name="Naum M."/>
            <person name="McCarthy P.J."/>
            <person name="Lopez J.V."/>
            <person name="Fischer M."/>
            <person name="Brown E.W."/>
        </authorList>
    </citation>
    <scope>NUCLEOTIDE SEQUENCE [LARGE SCALE GENOMIC DNA]</scope>
    <source>
        <strain evidence="9 10">ATCC 19109</strain>
    </source>
</reference>
<sequence length="404" mass="44309">MNDKVSSLTSKVDRSELNVNGIKSSKKKWFLFAGVLLFLVSLVVAISVAKSRFEAAVSFNDESGKEETLNYEKGANKTSIDHNPNWLEKARNNFKAKTAPPPPPKAKPEPKPQQVKETKKEEVKKDVEQYVNRPEPKVTYTNSNPPLRTQENEPPPPTQEEIDLQRRLAGSLSASLEESSQNVNPDDYLDEGSAQNYDDSFDGSVFEPGRASVRPKGARDFILSHGSSIPCALYTQIISDYDGFVTCRVTQDVYSSNGAVLLVERGSLVSGTQKVAMELGKSRVFTNWGEIETPEGVIVRINSLGTGQLGAAGNKVWVDNHYFERFSGAIMLSFVDDALATAVDSVSGNVVTSSSVDNVGNIAEEVLSKNLNIAPTGYTQIGQRINIMVVRDVDFSTVYRLEGF</sequence>
<evidence type="ECO:0000256" key="6">
    <source>
        <dbReference type="SAM" id="MobiDB-lite"/>
    </source>
</evidence>
<evidence type="ECO:0000313" key="11">
    <source>
        <dbReference type="Proteomes" id="UP000030071"/>
    </source>
</evidence>
<organism evidence="8 11">
    <name type="scientific">Vibrio tubiashii ATCC 19109</name>
    <dbReference type="NCBI Taxonomy" id="1051646"/>
    <lineage>
        <taxon>Bacteria</taxon>
        <taxon>Pseudomonadati</taxon>
        <taxon>Pseudomonadota</taxon>
        <taxon>Gammaproteobacteria</taxon>
        <taxon>Vibrionales</taxon>
        <taxon>Vibrionaceae</taxon>
        <taxon>Vibrio</taxon>
        <taxon>Vibrio oreintalis group</taxon>
    </lineage>
</organism>
<evidence type="ECO:0000256" key="1">
    <source>
        <dbReference type="ARBA" id="ARBA00004167"/>
    </source>
</evidence>
<reference evidence="8 11" key="3">
    <citation type="submission" date="2014-08" db="EMBL/GenBank/DDBJ databases">
        <title>First Complete Genome Sequence of the Shellfish Pathogen Vibrio tubiashii.</title>
        <authorList>
            <person name="Richards G.P."/>
            <person name="Needleman D.S."/>
            <person name="Watson M.A."/>
            <person name="Bono J.L."/>
        </authorList>
    </citation>
    <scope>NUCLEOTIDE SEQUENCE [LARGE SCALE GENOMIC DNA]</scope>
    <source>
        <strain evidence="8 11">ATCC 19109</strain>
        <plasmid evidence="8">p48</plasmid>
        <plasmid evidence="11">Plasmid p48</plasmid>
    </source>
</reference>
<keyword evidence="4 7" id="KW-1133">Transmembrane helix</keyword>
<geneLocation type="plasmid" evidence="8 11">
    <name>p48</name>
</geneLocation>
<dbReference type="KEGG" id="vtu:IX91_25970"/>
<feature type="compositionally biased region" description="Basic and acidic residues" evidence="6">
    <location>
        <begin position="106"/>
        <end position="128"/>
    </location>
</feature>
<name>F9T6U4_9VIBR</name>
<dbReference type="HOGENOM" id="CLU_041899_6_1_6"/>
<accession>F9T6U4</accession>
<evidence type="ECO:0000256" key="4">
    <source>
        <dbReference type="ARBA" id="ARBA00022989"/>
    </source>
</evidence>
<proteinExistence type="inferred from homology"/>
<evidence type="ECO:0000256" key="7">
    <source>
        <dbReference type="SAM" id="Phobius"/>
    </source>
</evidence>
<dbReference type="EMBL" id="CP009359">
    <property type="protein sequence ID" value="AIW17507.1"/>
    <property type="molecule type" value="Genomic_DNA"/>
</dbReference>
<dbReference type="GO" id="GO:0016020">
    <property type="term" value="C:membrane"/>
    <property type="evidence" value="ECO:0007669"/>
    <property type="project" value="UniProtKB-SubCell"/>
</dbReference>
<feature type="transmembrane region" description="Helical" evidence="7">
    <location>
        <begin position="29"/>
        <end position="49"/>
    </location>
</feature>
<dbReference type="EMBL" id="AFWI01000154">
    <property type="protein sequence ID" value="EGU54499.1"/>
    <property type="molecule type" value="Genomic_DNA"/>
</dbReference>
<dbReference type="Pfam" id="PF03743">
    <property type="entry name" value="TrbI"/>
    <property type="match status" value="1"/>
</dbReference>
<dbReference type="Gene3D" id="2.40.128.260">
    <property type="entry name" value="Type IV secretion system, VirB10/TraB/TrbI"/>
    <property type="match status" value="1"/>
</dbReference>
<dbReference type="InterPro" id="IPR005498">
    <property type="entry name" value="T4SS_VirB10/TraB/TrbI"/>
</dbReference>
<keyword evidence="3 7" id="KW-0812">Transmembrane</keyword>
<comment type="similarity">
    <text evidence="2">Belongs to the TrbI/VirB10 family.</text>
</comment>
<evidence type="ECO:0000256" key="3">
    <source>
        <dbReference type="ARBA" id="ARBA00022692"/>
    </source>
</evidence>
<dbReference type="CDD" id="cd16429">
    <property type="entry name" value="VirB10"/>
    <property type="match status" value="1"/>
</dbReference>
<keyword evidence="8" id="KW-0614">Plasmid</keyword>
<dbReference type="eggNOG" id="COG2948">
    <property type="taxonomic scope" value="Bacteria"/>
</dbReference>
<comment type="subcellular location">
    <subcellularLocation>
        <location evidence="1">Membrane</location>
        <topology evidence="1">Single-pass membrane protein</topology>
    </subcellularLocation>
</comment>
<evidence type="ECO:0000313" key="9">
    <source>
        <dbReference type="EMBL" id="EGU54499.1"/>
    </source>
</evidence>
<dbReference type="Proteomes" id="UP000030071">
    <property type="component" value="Plasmid p48"/>
</dbReference>
<protein>
    <submittedName>
        <fullName evidence="8">Conjugal transfer protein</fullName>
    </submittedName>
</protein>
<evidence type="ECO:0000256" key="5">
    <source>
        <dbReference type="ARBA" id="ARBA00023136"/>
    </source>
</evidence>
<dbReference type="RefSeq" id="WP_004745333.1">
    <property type="nucleotide sequence ID" value="NZ_AFWI01000154.1"/>
</dbReference>
<evidence type="ECO:0000256" key="2">
    <source>
        <dbReference type="ARBA" id="ARBA00010265"/>
    </source>
</evidence>
<evidence type="ECO:0000313" key="8">
    <source>
        <dbReference type="EMBL" id="AIW17507.1"/>
    </source>
</evidence>
<reference evidence="9" key="1">
    <citation type="submission" date="2011-08" db="EMBL/GenBank/DDBJ databases">
        <authorList>
            <person name="Hoffman M."/>
            <person name="Strain E.A."/>
            <person name="Brown E."/>
            <person name="Allard M.W."/>
        </authorList>
    </citation>
    <scope>NUCLEOTIDE SEQUENCE</scope>
    <source>
        <strain evidence="9">ATCC 19109</strain>
    </source>
</reference>
<keyword evidence="10" id="KW-1185">Reference proteome</keyword>
<gene>
    <name evidence="8" type="ORF">IX91_25970</name>
    <name evidence="9" type="ORF">VITU9109_02957</name>
</gene>
<dbReference type="Proteomes" id="UP000003836">
    <property type="component" value="Unassembled WGS sequence"/>
</dbReference>
<feature type="compositionally biased region" description="Low complexity" evidence="6">
    <location>
        <begin position="167"/>
        <end position="181"/>
    </location>
</feature>
<dbReference type="InterPro" id="IPR042217">
    <property type="entry name" value="T4SS_VirB10/TrbI"/>
</dbReference>